<dbReference type="PROSITE" id="PS00027">
    <property type="entry name" value="HOMEOBOX_1"/>
    <property type="match status" value="1"/>
</dbReference>
<evidence type="ECO:0000313" key="13">
    <source>
        <dbReference type="Proteomes" id="UP000515180"/>
    </source>
</evidence>
<feature type="compositionally biased region" description="Low complexity" evidence="11">
    <location>
        <begin position="1"/>
        <end position="12"/>
    </location>
</feature>
<dbReference type="InterPro" id="IPR020479">
    <property type="entry name" value="HD_metazoa"/>
</dbReference>
<keyword evidence="2" id="KW-0217">Developmental protein</keyword>
<keyword evidence="7 9" id="KW-0539">Nucleus</keyword>
<dbReference type="RefSeq" id="XP_024227834.1">
    <property type="nucleotide sequence ID" value="XM_024372066.2"/>
</dbReference>
<keyword evidence="3" id="KW-0805">Transcription regulation</keyword>
<dbReference type="KEGG" id="bim:100744832"/>
<keyword evidence="13" id="KW-1185">Reference proteome</keyword>
<evidence type="ECO:0000256" key="11">
    <source>
        <dbReference type="SAM" id="MobiDB-lite"/>
    </source>
</evidence>
<dbReference type="InterPro" id="IPR051300">
    <property type="entry name" value="HMX_Homeobox_TF"/>
</dbReference>
<dbReference type="PANTHER" id="PTHR46110:SF3">
    <property type="entry name" value="HOMEOBOX PROTEIN HMX"/>
    <property type="match status" value="1"/>
</dbReference>
<reference evidence="14" key="1">
    <citation type="submission" date="2025-08" db="UniProtKB">
        <authorList>
            <consortium name="RefSeq"/>
        </authorList>
    </citation>
    <scope>IDENTIFICATION</scope>
</reference>
<evidence type="ECO:0000256" key="2">
    <source>
        <dbReference type="ARBA" id="ARBA00022473"/>
    </source>
</evidence>
<dbReference type="GeneID" id="100744832"/>
<comment type="similarity">
    <text evidence="8">Belongs to the HMX homeobox family.</text>
</comment>
<feature type="region of interest" description="Disordered" evidence="11">
    <location>
        <begin position="1"/>
        <end position="29"/>
    </location>
</feature>
<evidence type="ECO:0000256" key="10">
    <source>
        <dbReference type="RuleBase" id="RU000682"/>
    </source>
</evidence>
<gene>
    <name evidence="14" type="primary">LOC100744832</name>
</gene>
<feature type="compositionally biased region" description="Polar residues" evidence="11">
    <location>
        <begin position="128"/>
        <end position="153"/>
    </location>
</feature>
<evidence type="ECO:0000256" key="3">
    <source>
        <dbReference type="ARBA" id="ARBA00023015"/>
    </source>
</evidence>
<evidence type="ECO:0000256" key="5">
    <source>
        <dbReference type="ARBA" id="ARBA00023155"/>
    </source>
</evidence>
<evidence type="ECO:0000256" key="8">
    <source>
        <dbReference type="ARBA" id="ARBA00038165"/>
    </source>
</evidence>
<feature type="compositionally biased region" description="Polar residues" evidence="11">
    <location>
        <begin position="105"/>
        <end position="121"/>
    </location>
</feature>
<dbReference type="GO" id="GO:0005634">
    <property type="term" value="C:nucleus"/>
    <property type="evidence" value="ECO:0007669"/>
    <property type="project" value="UniProtKB-SubCell"/>
</dbReference>
<feature type="region of interest" description="Disordered" evidence="11">
    <location>
        <begin position="280"/>
        <end position="405"/>
    </location>
</feature>
<dbReference type="InterPro" id="IPR017970">
    <property type="entry name" value="Homeobox_CS"/>
</dbReference>
<dbReference type="SUPFAM" id="SSF46689">
    <property type="entry name" value="Homeodomain-like"/>
    <property type="match status" value="1"/>
</dbReference>
<feature type="compositionally biased region" description="Acidic residues" evidence="11">
    <location>
        <begin position="342"/>
        <end position="354"/>
    </location>
</feature>
<feature type="compositionally biased region" description="Polar residues" evidence="11">
    <location>
        <begin position="84"/>
        <end position="94"/>
    </location>
</feature>
<feature type="domain" description="Homeobox" evidence="12">
    <location>
        <begin position="400"/>
        <end position="460"/>
    </location>
</feature>
<evidence type="ECO:0000256" key="4">
    <source>
        <dbReference type="ARBA" id="ARBA00023125"/>
    </source>
</evidence>
<dbReference type="Proteomes" id="UP000515180">
    <property type="component" value="Unplaced"/>
</dbReference>
<dbReference type="CTD" id="42110"/>
<accession>A0A6P6FJQ6</accession>
<dbReference type="Pfam" id="PF00046">
    <property type="entry name" value="Homeodomain"/>
    <property type="match status" value="1"/>
</dbReference>
<keyword evidence="6" id="KW-0804">Transcription</keyword>
<dbReference type="PROSITE" id="PS50071">
    <property type="entry name" value="HOMEOBOX_2"/>
    <property type="match status" value="1"/>
</dbReference>
<dbReference type="PANTHER" id="PTHR46110">
    <property type="entry name" value="HOMEOBOX PROTEIN HMX"/>
    <property type="match status" value="1"/>
</dbReference>
<dbReference type="CDD" id="cd00086">
    <property type="entry name" value="homeodomain"/>
    <property type="match status" value="1"/>
</dbReference>
<dbReference type="GO" id="GO:0000977">
    <property type="term" value="F:RNA polymerase II transcription regulatory region sequence-specific DNA binding"/>
    <property type="evidence" value="ECO:0007669"/>
    <property type="project" value="TreeGrafter"/>
</dbReference>
<proteinExistence type="inferred from homology"/>
<name>A0A6P6FJQ6_BOMIM</name>
<evidence type="ECO:0000256" key="1">
    <source>
        <dbReference type="ARBA" id="ARBA00004123"/>
    </source>
</evidence>
<evidence type="ECO:0000256" key="7">
    <source>
        <dbReference type="ARBA" id="ARBA00023242"/>
    </source>
</evidence>
<dbReference type="InterPro" id="IPR009057">
    <property type="entry name" value="Homeodomain-like_sf"/>
</dbReference>
<dbReference type="InterPro" id="IPR001356">
    <property type="entry name" value="HD"/>
</dbReference>
<evidence type="ECO:0000259" key="12">
    <source>
        <dbReference type="PROSITE" id="PS50071"/>
    </source>
</evidence>
<evidence type="ECO:0000256" key="6">
    <source>
        <dbReference type="ARBA" id="ARBA00023163"/>
    </source>
</evidence>
<evidence type="ECO:0000256" key="9">
    <source>
        <dbReference type="PROSITE-ProRule" id="PRU00108"/>
    </source>
</evidence>
<evidence type="ECO:0000313" key="14">
    <source>
        <dbReference type="RefSeq" id="XP_024227834.1"/>
    </source>
</evidence>
<sequence length="475" mass="50001">MSGETEIEVSVVSEEDLELEASRSSSTPAELLLQEKNGKSGCGLNNHHSFSFDVGKPALRPACNPQYTSFSISSILGRPESPPIDSTSTVSAERQSSDVDRGSPLPTTNAQNSQRIGSSCDSPARGLSSPTSLRFSNNQRGVSSVGHTTDNRNNATNMGIVCATSATSPASTFSPPSDASTNPLLGHQASADLAMLSRLGLMSSLIAGRYPVGIGVGGVFFPSTLQHLHQQQQHQHHSRLAAASSALSNAVQVTGQSDIVDADGIRGVLPGGAGWPFPWRPTHGLQTLEHPSPSDVVGNLSRVSPASASFPQRDDLDDENGEERLHRTRSPSTGDEGHDDLGEQDDCPEADGEGESTNSTSLHGGSGGGTGNSGGGGGGGGGGQNSVQVGVDGRDSSSMKRKKKTRTVFSRSQVFQLESTFDMKRYLSSSERAGLAATLRLTETQVKIWFQNRRNKWKRQLAAELEAANMAHAAQ</sequence>
<dbReference type="OrthoDB" id="6159439at2759"/>
<keyword evidence="4 9" id="KW-0238">DNA-binding</keyword>
<feature type="non-terminal residue" evidence="14">
    <location>
        <position position="475"/>
    </location>
</feature>
<comment type="subcellular location">
    <subcellularLocation>
        <location evidence="1 9 10">Nucleus</location>
    </subcellularLocation>
</comment>
<protein>
    <submittedName>
        <fullName evidence="14">Homeobox protein Hmx</fullName>
    </submittedName>
</protein>
<feature type="region of interest" description="Disordered" evidence="11">
    <location>
        <begin position="73"/>
        <end position="153"/>
    </location>
</feature>
<feature type="compositionally biased region" description="Polar residues" evidence="11">
    <location>
        <begin position="301"/>
        <end position="310"/>
    </location>
</feature>
<dbReference type="SMART" id="SM00389">
    <property type="entry name" value="HOX"/>
    <property type="match status" value="1"/>
</dbReference>
<dbReference type="AlphaFoldDB" id="A0A6P6FJQ6"/>
<keyword evidence="5 9" id="KW-0371">Homeobox</keyword>
<dbReference type="PRINTS" id="PR00024">
    <property type="entry name" value="HOMEOBOX"/>
</dbReference>
<dbReference type="Gene3D" id="1.10.10.60">
    <property type="entry name" value="Homeodomain-like"/>
    <property type="match status" value="1"/>
</dbReference>
<dbReference type="FunFam" id="1.10.10.60:FF:000053">
    <property type="entry name" value="H6 family homeobox 2"/>
    <property type="match status" value="1"/>
</dbReference>
<organism evidence="13 14">
    <name type="scientific">Bombus impatiens</name>
    <name type="common">Bumblebee</name>
    <dbReference type="NCBI Taxonomy" id="132113"/>
    <lineage>
        <taxon>Eukaryota</taxon>
        <taxon>Metazoa</taxon>
        <taxon>Ecdysozoa</taxon>
        <taxon>Arthropoda</taxon>
        <taxon>Hexapoda</taxon>
        <taxon>Insecta</taxon>
        <taxon>Pterygota</taxon>
        <taxon>Neoptera</taxon>
        <taxon>Endopterygota</taxon>
        <taxon>Hymenoptera</taxon>
        <taxon>Apocrita</taxon>
        <taxon>Aculeata</taxon>
        <taxon>Apoidea</taxon>
        <taxon>Anthophila</taxon>
        <taxon>Apidae</taxon>
        <taxon>Bombus</taxon>
        <taxon>Pyrobombus</taxon>
    </lineage>
</organism>
<feature type="DNA-binding region" description="Homeobox" evidence="9">
    <location>
        <begin position="402"/>
        <end position="461"/>
    </location>
</feature>
<feature type="compositionally biased region" description="Gly residues" evidence="11">
    <location>
        <begin position="364"/>
        <end position="384"/>
    </location>
</feature>
<dbReference type="GO" id="GO:0000981">
    <property type="term" value="F:DNA-binding transcription factor activity, RNA polymerase II-specific"/>
    <property type="evidence" value="ECO:0007669"/>
    <property type="project" value="InterPro"/>
</dbReference>